<dbReference type="Proteomes" id="UP000727857">
    <property type="component" value="Unassembled WGS sequence"/>
</dbReference>
<feature type="domain" description="Glycosyl hydrolase 109 C-terminal" evidence="7">
    <location>
        <begin position="137"/>
        <end position="297"/>
    </location>
</feature>
<dbReference type="EMBL" id="JADINF010000071">
    <property type="protein sequence ID" value="MBO8423972.1"/>
    <property type="molecule type" value="Genomic_DNA"/>
</dbReference>
<evidence type="ECO:0000256" key="4">
    <source>
        <dbReference type="ARBA" id="ARBA00023027"/>
    </source>
</evidence>
<dbReference type="Gene3D" id="3.40.50.720">
    <property type="entry name" value="NAD(P)-binding Rossmann-like Domain"/>
    <property type="match status" value="1"/>
</dbReference>
<name>A0A940ID96_9FIRM</name>
<gene>
    <name evidence="8" type="ORF">IAB16_03025</name>
</gene>
<evidence type="ECO:0000259" key="6">
    <source>
        <dbReference type="Pfam" id="PF01408"/>
    </source>
</evidence>
<reference evidence="8" key="2">
    <citation type="journal article" date="2021" name="PeerJ">
        <title>Extensive microbial diversity within the chicken gut microbiome revealed by metagenomics and culture.</title>
        <authorList>
            <person name="Gilroy R."/>
            <person name="Ravi A."/>
            <person name="Getino M."/>
            <person name="Pursley I."/>
            <person name="Horton D.L."/>
            <person name="Alikhan N.F."/>
            <person name="Baker D."/>
            <person name="Gharbi K."/>
            <person name="Hall N."/>
            <person name="Watson M."/>
            <person name="Adriaenssens E.M."/>
            <person name="Foster-Nyarko E."/>
            <person name="Jarju S."/>
            <person name="Secka A."/>
            <person name="Antonio M."/>
            <person name="Oren A."/>
            <person name="Chaudhuri R.R."/>
            <person name="La Ragione R."/>
            <person name="Hildebrand F."/>
            <person name="Pallen M.J."/>
        </authorList>
    </citation>
    <scope>NUCLEOTIDE SEQUENCE</scope>
    <source>
        <strain evidence="8">517</strain>
    </source>
</reference>
<evidence type="ECO:0000256" key="5">
    <source>
        <dbReference type="ARBA" id="ARBA00023295"/>
    </source>
</evidence>
<organism evidence="8 9">
    <name type="scientific">Candidatus Stercoripulliclostridium pullicola</name>
    <dbReference type="NCBI Taxonomy" id="2840953"/>
    <lineage>
        <taxon>Bacteria</taxon>
        <taxon>Bacillati</taxon>
        <taxon>Bacillota</taxon>
        <taxon>Clostridia</taxon>
        <taxon>Eubacteriales</taxon>
        <taxon>Candidatus Stercoripulliclostridium</taxon>
    </lineage>
</organism>
<evidence type="ECO:0000313" key="8">
    <source>
        <dbReference type="EMBL" id="MBO8423972.1"/>
    </source>
</evidence>
<evidence type="ECO:0000256" key="2">
    <source>
        <dbReference type="ARBA" id="ARBA00009329"/>
    </source>
</evidence>
<dbReference type="SUPFAM" id="SSF51735">
    <property type="entry name" value="NAD(P)-binding Rossmann-fold domains"/>
    <property type="match status" value="1"/>
</dbReference>
<dbReference type="InterPro" id="IPR050463">
    <property type="entry name" value="Gfo/Idh/MocA_oxidrdct_glycsds"/>
</dbReference>
<evidence type="ECO:0000313" key="9">
    <source>
        <dbReference type="Proteomes" id="UP000727857"/>
    </source>
</evidence>
<dbReference type="GO" id="GO:0000166">
    <property type="term" value="F:nucleotide binding"/>
    <property type="evidence" value="ECO:0007669"/>
    <property type="project" value="InterPro"/>
</dbReference>
<accession>A0A940ID96</accession>
<feature type="domain" description="Gfo/Idh/MocA-like oxidoreductase N-terminal" evidence="6">
    <location>
        <begin position="5"/>
        <end position="125"/>
    </location>
</feature>
<evidence type="ECO:0000256" key="1">
    <source>
        <dbReference type="ARBA" id="ARBA00001911"/>
    </source>
</evidence>
<dbReference type="AlphaFoldDB" id="A0A940ID96"/>
<dbReference type="Pfam" id="PF21252">
    <property type="entry name" value="Glyco_hydro_109_C"/>
    <property type="match status" value="1"/>
</dbReference>
<comment type="caution">
    <text evidence="8">The sequence shown here is derived from an EMBL/GenBank/DDBJ whole genome shotgun (WGS) entry which is preliminary data.</text>
</comment>
<comment type="similarity">
    <text evidence="2">Belongs to the Gfo/Idh/MocA family. Glycosyl hydrolase 109 subfamily.</text>
</comment>
<proteinExistence type="inferred from homology"/>
<comment type="cofactor">
    <cofactor evidence="1">
        <name>NAD(+)</name>
        <dbReference type="ChEBI" id="CHEBI:57540"/>
    </cofactor>
</comment>
<dbReference type="Pfam" id="PF01408">
    <property type="entry name" value="GFO_IDH_MocA"/>
    <property type="match status" value="1"/>
</dbReference>
<reference evidence="8" key="1">
    <citation type="submission" date="2020-10" db="EMBL/GenBank/DDBJ databases">
        <authorList>
            <person name="Gilroy R."/>
        </authorList>
    </citation>
    <scope>NUCLEOTIDE SEQUENCE</scope>
    <source>
        <strain evidence="8">517</strain>
    </source>
</reference>
<dbReference type="GO" id="GO:0016798">
    <property type="term" value="F:hydrolase activity, acting on glycosyl bonds"/>
    <property type="evidence" value="ECO:0007669"/>
    <property type="project" value="UniProtKB-KW"/>
</dbReference>
<dbReference type="InterPro" id="IPR000683">
    <property type="entry name" value="Gfo/Idh/MocA-like_OxRdtase_N"/>
</dbReference>
<dbReference type="PANTHER" id="PTHR43818:SF1">
    <property type="entry name" value="GLYCOSYL HYDROLASE FAMILY 109 PROTEIN"/>
    <property type="match status" value="1"/>
</dbReference>
<dbReference type="Gene3D" id="3.30.360.10">
    <property type="entry name" value="Dihydrodipicolinate Reductase, domain 2"/>
    <property type="match status" value="1"/>
</dbReference>
<keyword evidence="5" id="KW-0326">Glycosidase</keyword>
<evidence type="ECO:0000256" key="3">
    <source>
        <dbReference type="ARBA" id="ARBA00022801"/>
    </source>
</evidence>
<dbReference type="InterPro" id="IPR036291">
    <property type="entry name" value="NAD(P)-bd_dom_sf"/>
</dbReference>
<keyword evidence="3" id="KW-0378">Hydrolase</keyword>
<evidence type="ECO:0000259" key="7">
    <source>
        <dbReference type="Pfam" id="PF21252"/>
    </source>
</evidence>
<dbReference type="InterPro" id="IPR049303">
    <property type="entry name" value="Glyco_hydro_109_C"/>
</dbReference>
<sequence length="408" mass="45385">MKAKLRTAVIGLGGRGMGLMHAVLRMKDVEVVAVCDLYEDRVNKALAAISKRAGSARGETDYCKLLDKRNVDAMLVTTAWSAHSEIAFAAMEAGIPVGCEVGGAYSVEECFRLVEVSERTGTPYMMLENCCYGEYELACLNMVRQGLFGTVVNVEGGYKHDLRDEICYGEKNRHYRLKEYMLRNADNYPTHEIGPIAKLLDINRGNRFVSLRSLASKSAGLKEFVSRGDDEYLNKLRDVEFKQGDVVHTLIECANGETVHIVLDTCLPRPYSRGFTVQGTKGMYTEEGNYFYLDSKAAHLKSVIFGKSYNNGKRFVKKYAHPIWKKIRFASALGGHGGMDYLVLRAFIEAVAGGEPMPIDVYDAATWMAITALSAESIEKGGARVEFPDFTSGKWKERKPVAFCGYKI</sequence>
<dbReference type="PANTHER" id="PTHR43818">
    <property type="entry name" value="BCDNA.GH03377"/>
    <property type="match status" value="1"/>
</dbReference>
<keyword evidence="4" id="KW-0520">NAD</keyword>
<protein>
    <submittedName>
        <fullName evidence="8">Gfo/Idh/MocA family oxidoreductase</fullName>
    </submittedName>
</protein>